<evidence type="ECO:0000313" key="1">
    <source>
        <dbReference type="EMBL" id="KAJ9074835.1"/>
    </source>
</evidence>
<evidence type="ECO:0000313" key="2">
    <source>
        <dbReference type="Proteomes" id="UP001165960"/>
    </source>
</evidence>
<gene>
    <name evidence="1" type="ORF">DSO57_1002265</name>
</gene>
<keyword evidence="2" id="KW-1185">Reference proteome</keyword>
<protein>
    <submittedName>
        <fullName evidence="1">Uncharacterized protein</fullName>
    </submittedName>
</protein>
<accession>A0ACC2TK29</accession>
<reference evidence="1" key="1">
    <citation type="submission" date="2022-04" db="EMBL/GenBank/DDBJ databases">
        <title>Genome of the entomopathogenic fungus Entomophthora muscae.</title>
        <authorList>
            <person name="Elya C."/>
            <person name="Lovett B.R."/>
            <person name="Lee E."/>
            <person name="Macias A.M."/>
            <person name="Hajek A.E."/>
            <person name="De Bivort B.L."/>
            <person name="Kasson M.T."/>
            <person name="De Fine Licht H.H."/>
            <person name="Stajich J.E."/>
        </authorList>
    </citation>
    <scope>NUCLEOTIDE SEQUENCE</scope>
    <source>
        <strain evidence="1">Berkeley</strain>
    </source>
</reference>
<comment type="caution">
    <text evidence="1">The sequence shown here is derived from an EMBL/GenBank/DDBJ whole genome shotgun (WGS) entry which is preliminary data.</text>
</comment>
<proteinExistence type="predicted"/>
<dbReference type="Proteomes" id="UP001165960">
    <property type="component" value="Unassembled WGS sequence"/>
</dbReference>
<organism evidence="1 2">
    <name type="scientific">Entomophthora muscae</name>
    <dbReference type="NCBI Taxonomy" id="34485"/>
    <lineage>
        <taxon>Eukaryota</taxon>
        <taxon>Fungi</taxon>
        <taxon>Fungi incertae sedis</taxon>
        <taxon>Zoopagomycota</taxon>
        <taxon>Entomophthoromycotina</taxon>
        <taxon>Entomophthoromycetes</taxon>
        <taxon>Entomophthorales</taxon>
        <taxon>Entomophthoraceae</taxon>
        <taxon>Entomophthora</taxon>
    </lineage>
</organism>
<dbReference type="EMBL" id="QTSX02002845">
    <property type="protein sequence ID" value="KAJ9074835.1"/>
    <property type="molecule type" value="Genomic_DNA"/>
</dbReference>
<name>A0ACC2TK29_9FUNG</name>
<sequence length="59" mass="6618">MDPESCLRGSYDKTNTFVPKGFARLISSRIFWDGDHVTSTVSSFMANLAEKMILNARGF</sequence>